<evidence type="ECO:0000313" key="2">
    <source>
        <dbReference type="Proteomes" id="UP000032102"/>
    </source>
</evidence>
<reference evidence="1 2" key="1">
    <citation type="submission" date="2015-01" db="EMBL/GenBank/DDBJ databases">
        <title>Draft genome of Anoxybacillus thermarum strain AF/04.</title>
        <authorList>
            <person name="Poli A."/>
            <person name="Nicolaus B."/>
            <person name="Chan K.-G."/>
            <person name="Kahar U.M."/>
            <person name="Yaakob A.S."/>
            <person name="Chan C.S."/>
            <person name="Goh K.M."/>
        </authorList>
    </citation>
    <scope>NUCLEOTIDE SEQUENCE [LARGE SCALE GENOMIC DNA]</scope>
    <source>
        <strain evidence="1 2">AF/04</strain>
    </source>
</reference>
<organism evidence="1 2">
    <name type="scientific">Anoxybacillus thermarum</name>
    <dbReference type="NCBI Taxonomy" id="404937"/>
    <lineage>
        <taxon>Bacteria</taxon>
        <taxon>Bacillati</taxon>
        <taxon>Bacillota</taxon>
        <taxon>Bacilli</taxon>
        <taxon>Bacillales</taxon>
        <taxon>Anoxybacillaceae</taxon>
        <taxon>Anoxybacillus</taxon>
    </lineage>
</organism>
<gene>
    <name evidence="1" type="ORF">LH47_02548</name>
</gene>
<dbReference type="PATRIC" id="fig|404937.3.peg.2760"/>
<sequence length="58" mass="6767">MIFSNEEFCNKNDGFTHVKAYPLPSCFTNPSDLEQVFLDFLMYINVQREGKIEFADLV</sequence>
<name>A0A0D0QVA8_9BACL</name>
<dbReference type="AlphaFoldDB" id="A0A0D0QVA8"/>
<proteinExistence type="predicted"/>
<keyword evidence="2" id="KW-1185">Reference proteome</keyword>
<protein>
    <submittedName>
        <fullName evidence="1">Uncharacterized protein</fullName>
    </submittedName>
</protein>
<evidence type="ECO:0000313" key="1">
    <source>
        <dbReference type="EMBL" id="KIQ93389.1"/>
    </source>
</evidence>
<accession>A0A0D0QVA8</accession>
<dbReference type="EMBL" id="JXTH01000068">
    <property type="protein sequence ID" value="KIQ93389.1"/>
    <property type="molecule type" value="Genomic_DNA"/>
</dbReference>
<comment type="caution">
    <text evidence="1">The sequence shown here is derived from an EMBL/GenBank/DDBJ whole genome shotgun (WGS) entry which is preliminary data.</text>
</comment>
<dbReference type="Proteomes" id="UP000032102">
    <property type="component" value="Unassembled WGS sequence"/>
</dbReference>